<dbReference type="InterPro" id="IPR036388">
    <property type="entry name" value="WH-like_DNA-bd_sf"/>
</dbReference>
<dbReference type="PROSITE" id="PS50949">
    <property type="entry name" value="HTH_GNTR"/>
    <property type="match status" value="1"/>
</dbReference>
<comment type="caution">
    <text evidence="6">The sequence shown here is derived from an EMBL/GenBank/DDBJ whole genome shotgun (WGS) entry which is preliminary data.</text>
</comment>
<organism evidence="6 7">
    <name type="scientific">Microlunatus parietis</name>
    <dbReference type="NCBI Taxonomy" id="682979"/>
    <lineage>
        <taxon>Bacteria</taxon>
        <taxon>Bacillati</taxon>
        <taxon>Actinomycetota</taxon>
        <taxon>Actinomycetes</taxon>
        <taxon>Propionibacteriales</taxon>
        <taxon>Propionibacteriaceae</taxon>
        <taxon>Microlunatus</taxon>
    </lineage>
</organism>
<keyword evidence="2" id="KW-0805">Transcription regulation</keyword>
<evidence type="ECO:0000256" key="3">
    <source>
        <dbReference type="ARBA" id="ARBA00023125"/>
    </source>
</evidence>
<dbReference type="InterPro" id="IPR028082">
    <property type="entry name" value="Peripla_BP_I"/>
</dbReference>
<dbReference type="GO" id="GO:0000976">
    <property type="term" value="F:transcription cis-regulatory region binding"/>
    <property type="evidence" value="ECO:0007669"/>
    <property type="project" value="TreeGrafter"/>
</dbReference>
<dbReference type="InterPro" id="IPR046335">
    <property type="entry name" value="LacI/GalR-like_sensor"/>
</dbReference>
<dbReference type="GO" id="GO:0003700">
    <property type="term" value="F:DNA-binding transcription factor activity"/>
    <property type="evidence" value="ECO:0007669"/>
    <property type="project" value="InterPro"/>
</dbReference>
<dbReference type="EMBL" id="JACCBU010000001">
    <property type="protein sequence ID" value="NYE70843.1"/>
    <property type="molecule type" value="Genomic_DNA"/>
</dbReference>
<reference evidence="6 7" key="1">
    <citation type="submission" date="2020-07" db="EMBL/GenBank/DDBJ databases">
        <title>Sequencing the genomes of 1000 actinobacteria strains.</title>
        <authorList>
            <person name="Klenk H.-P."/>
        </authorList>
    </citation>
    <scope>NUCLEOTIDE SEQUENCE [LARGE SCALE GENOMIC DNA]</scope>
    <source>
        <strain evidence="6 7">DSM 22083</strain>
    </source>
</reference>
<keyword evidence="1" id="KW-0678">Repressor</keyword>
<dbReference type="Pfam" id="PF13377">
    <property type="entry name" value="Peripla_BP_3"/>
    <property type="match status" value="1"/>
</dbReference>
<dbReference type="PANTHER" id="PTHR30146:SF95">
    <property type="entry name" value="RIBOSE OPERON REPRESSOR"/>
    <property type="match status" value="1"/>
</dbReference>
<dbReference type="InterPro" id="IPR036390">
    <property type="entry name" value="WH_DNA-bd_sf"/>
</dbReference>
<dbReference type="SUPFAM" id="SSF53822">
    <property type="entry name" value="Periplasmic binding protein-like I"/>
    <property type="match status" value="1"/>
</dbReference>
<dbReference type="SUPFAM" id="SSF46785">
    <property type="entry name" value="Winged helix' DNA-binding domain"/>
    <property type="match status" value="1"/>
</dbReference>
<keyword evidence="7" id="KW-1185">Reference proteome</keyword>
<evidence type="ECO:0000256" key="4">
    <source>
        <dbReference type="ARBA" id="ARBA00023163"/>
    </source>
</evidence>
<dbReference type="Pfam" id="PF00392">
    <property type="entry name" value="GntR"/>
    <property type="match status" value="1"/>
</dbReference>
<evidence type="ECO:0000256" key="1">
    <source>
        <dbReference type="ARBA" id="ARBA00022491"/>
    </source>
</evidence>
<dbReference type="InterPro" id="IPR000524">
    <property type="entry name" value="Tscrpt_reg_HTH_GntR"/>
</dbReference>
<name>A0A7Y9LBG9_9ACTN</name>
<dbReference type="SMART" id="SM00345">
    <property type="entry name" value="HTH_GNTR"/>
    <property type="match status" value="1"/>
</dbReference>
<dbReference type="RefSeq" id="WP_179750601.1">
    <property type="nucleotide sequence ID" value="NZ_JACCBU010000001.1"/>
</dbReference>
<dbReference type="AlphaFoldDB" id="A0A7Y9LBG9"/>
<feature type="domain" description="HTH gntR-type" evidence="5">
    <location>
        <begin position="2"/>
        <end position="70"/>
    </location>
</feature>
<protein>
    <submittedName>
        <fullName evidence="6">DNA-binding LacI/PurR family transcriptional regulator</fullName>
    </submittedName>
</protein>
<evidence type="ECO:0000256" key="2">
    <source>
        <dbReference type="ARBA" id="ARBA00023015"/>
    </source>
</evidence>
<dbReference type="Gene3D" id="1.10.10.10">
    <property type="entry name" value="Winged helix-like DNA-binding domain superfamily/Winged helix DNA-binding domain"/>
    <property type="match status" value="1"/>
</dbReference>
<keyword evidence="4" id="KW-0804">Transcription</keyword>
<dbReference type="CDD" id="cd07377">
    <property type="entry name" value="WHTH_GntR"/>
    <property type="match status" value="1"/>
</dbReference>
<gene>
    <name evidence="6" type="ORF">BKA15_002172</name>
</gene>
<evidence type="ECO:0000259" key="5">
    <source>
        <dbReference type="PROSITE" id="PS50949"/>
    </source>
</evidence>
<evidence type="ECO:0000313" key="6">
    <source>
        <dbReference type="EMBL" id="NYE70843.1"/>
    </source>
</evidence>
<dbReference type="PANTHER" id="PTHR30146">
    <property type="entry name" value="LACI-RELATED TRANSCRIPTIONAL REPRESSOR"/>
    <property type="match status" value="1"/>
</dbReference>
<dbReference type="Gene3D" id="3.40.50.2300">
    <property type="match status" value="2"/>
</dbReference>
<keyword evidence="3 6" id="KW-0238">DNA-binding</keyword>
<evidence type="ECO:0000313" key="7">
    <source>
        <dbReference type="Proteomes" id="UP000569914"/>
    </source>
</evidence>
<dbReference type="Proteomes" id="UP000569914">
    <property type="component" value="Unassembled WGS sequence"/>
</dbReference>
<dbReference type="CDD" id="cd06267">
    <property type="entry name" value="PBP1_LacI_sugar_binding-like"/>
    <property type="match status" value="1"/>
</dbReference>
<accession>A0A7Y9LBG9</accession>
<sequence length="372" mass="40972">MSALYRQLYEKLRADIEQHRIAVGDRLPPEAELVETHQVSSITIKRALDLLRADGFIVRRPRLGTFVISDVQTAGLAEHAGGGARPLIGCVITNFDDTFGTKIIGGAIDEAQDRATLVINRSLGDQSAEDRLIRALVDSGAKAIILEPSSSEFVPPVVLELITRSFPLVIIDRLLDGVPVSTIASDNVAGAREATEHLIDLGHRRIGLITSAGPVSTLDERRRGFLLANATASVDHDERNEFRGVESTRPFSDTPIEDDIEALTEFVAARRDLTGFVVSEFNIALLLREACRRLDLEIPRHRSVVCFDHPDLFFDRAAFRFTHIRQDQDALGRRSVEQALAQIDDPGAIGKHTLPTTLVPGDSTRKLRTRKG</sequence>
<proteinExistence type="predicted"/>